<dbReference type="SUPFAM" id="SSF51735">
    <property type="entry name" value="NAD(P)-binding Rossmann-fold domains"/>
    <property type="match status" value="1"/>
</dbReference>
<dbReference type="EMBL" id="JAGMUU010000020">
    <property type="protein sequence ID" value="KAH7129891.1"/>
    <property type="molecule type" value="Genomic_DNA"/>
</dbReference>
<name>A0A9P9E361_9HYPO</name>
<dbReference type="Proteomes" id="UP000717696">
    <property type="component" value="Unassembled WGS sequence"/>
</dbReference>
<evidence type="ECO:0000313" key="3">
    <source>
        <dbReference type="Proteomes" id="UP000717696"/>
    </source>
</evidence>
<reference evidence="2" key="1">
    <citation type="journal article" date="2021" name="Nat. Commun.">
        <title>Genetic determinants of endophytism in the Arabidopsis root mycobiome.</title>
        <authorList>
            <person name="Mesny F."/>
            <person name="Miyauchi S."/>
            <person name="Thiergart T."/>
            <person name="Pickel B."/>
            <person name="Atanasova L."/>
            <person name="Karlsson M."/>
            <person name="Huettel B."/>
            <person name="Barry K.W."/>
            <person name="Haridas S."/>
            <person name="Chen C."/>
            <person name="Bauer D."/>
            <person name="Andreopoulos W."/>
            <person name="Pangilinan J."/>
            <person name="LaButti K."/>
            <person name="Riley R."/>
            <person name="Lipzen A."/>
            <person name="Clum A."/>
            <person name="Drula E."/>
            <person name="Henrissat B."/>
            <person name="Kohler A."/>
            <person name="Grigoriev I.V."/>
            <person name="Martin F.M."/>
            <person name="Hacquard S."/>
        </authorList>
    </citation>
    <scope>NUCLEOTIDE SEQUENCE</scope>
    <source>
        <strain evidence="2">MPI-CAGE-AT-0021</strain>
    </source>
</reference>
<sequence length="109" mass="11470">MANPGLNWIPLANSTLGGMAQSPPEGKSTWHHSSGLWCDSRPKELQIVEDENLVSQPGGKTAFFTGANQGFGIETSRAFHAAGATVFLVTQRCDQGPAGRRGHLGVGPV</sequence>
<protein>
    <submittedName>
        <fullName evidence="2">Uncharacterized protein</fullName>
    </submittedName>
</protein>
<organism evidence="2 3">
    <name type="scientific">Dactylonectria estremocensis</name>
    <dbReference type="NCBI Taxonomy" id="1079267"/>
    <lineage>
        <taxon>Eukaryota</taxon>
        <taxon>Fungi</taxon>
        <taxon>Dikarya</taxon>
        <taxon>Ascomycota</taxon>
        <taxon>Pezizomycotina</taxon>
        <taxon>Sordariomycetes</taxon>
        <taxon>Hypocreomycetidae</taxon>
        <taxon>Hypocreales</taxon>
        <taxon>Nectriaceae</taxon>
        <taxon>Dactylonectria</taxon>
    </lineage>
</organism>
<evidence type="ECO:0000313" key="2">
    <source>
        <dbReference type="EMBL" id="KAH7129891.1"/>
    </source>
</evidence>
<accession>A0A9P9E361</accession>
<dbReference type="InterPro" id="IPR036291">
    <property type="entry name" value="NAD(P)-bd_dom_sf"/>
</dbReference>
<gene>
    <name evidence="2" type="ORF">B0J13DRAFT_529966</name>
</gene>
<dbReference type="Gene3D" id="3.40.50.720">
    <property type="entry name" value="NAD(P)-binding Rossmann-like Domain"/>
    <property type="match status" value="1"/>
</dbReference>
<dbReference type="OrthoDB" id="191139at2759"/>
<comment type="caution">
    <text evidence="2">The sequence shown here is derived from an EMBL/GenBank/DDBJ whole genome shotgun (WGS) entry which is preliminary data.</text>
</comment>
<proteinExistence type="predicted"/>
<feature type="region of interest" description="Disordered" evidence="1">
    <location>
        <begin position="15"/>
        <end position="34"/>
    </location>
</feature>
<dbReference type="AlphaFoldDB" id="A0A9P9E361"/>
<evidence type="ECO:0000256" key="1">
    <source>
        <dbReference type="SAM" id="MobiDB-lite"/>
    </source>
</evidence>
<keyword evidence="3" id="KW-1185">Reference proteome</keyword>